<proteinExistence type="predicted"/>
<dbReference type="STRING" id="53468.A0A0R3UQV5"/>
<evidence type="ECO:0000256" key="3">
    <source>
        <dbReference type="ARBA" id="ARBA00022741"/>
    </source>
</evidence>
<feature type="compositionally biased region" description="Basic residues" evidence="7">
    <location>
        <begin position="228"/>
        <end position="246"/>
    </location>
</feature>
<dbReference type="Proteomes" id="UP000267029">
    <property type="component" value="Unassembled WGS sequence"/>
</dbReference>
<dbReference type="GO" id="GO:0043235">
    <property type="term" value="C:receptor complex"/>
    <property type="evidence" value="ECO:0007669"/>
    <property type="project" value="TreeGrafter"/>
</dbReference>
<dbReference type="GO" id="GO:0004714">
    <property type="term" value="F:transmembrane receptor protein tyrosine kinase activity"/>
    <property type="evidence" value="ECO:0007669"/>
    <property type="project" value="TreeGrafter"/>
</dbReference>
<dbReference type="AlphaFoldDB" id="A0A0R3UQV5"/>
<keyword evidence="4" id="KW-0418">Kinase</keyword>
<dbReference type="InterPro" id="IPR011009">
    <property type="entry name" value="Kinase-like_dom_sf"/>
</dbReference>
<dbReference type="SMART" id="SM00219">
    <property type="entry name" value="TyrKc"/>
    <property type="match status" value="1"/>
</dbReference>
<keyword evidence="10" id="KW-1185">Reference proteome</keyword>
<dbReference type="OrthoDB" id="28230at2759"/>
<evidence type="ECO:0000256" key="5">
    <source>
        <dbReference type="ARBA" id="ARBA00022840"/>
    </source>
</evidence>
<dbReference type="InterPro" id="IPR020635">
    <property type="entry name" value="Tyr_kinase_cat_dom"/>
</dbReference>
<accession>A0A0R3UQV5</accession>
<evidence type="ECO:0000256" key="2">
    <source>
        <dbReference type="ARBA" id="ARBA00022679"/>
    </source>
</evidence>
<dbReference type="InterPro" id="IPR001245">
    <property type="entry name" value="Ser-Thr/Tyr_kinase_cat_dom"/>
</dbReference>
<protein>
    <recommendedName>
        <fullName evidence="8">Protein kinase domain-containing protein</fullName>
    </recommendedName>
</protein>
<dbReference type="GO" id="GO:0005524">
    <property type="term" value="F:ATP binding"/>
    <property type="evidence" value="ECO:0007669"/>
    <property type="project" value="UniProtKB-KW"/>
</dbReference>
<evidence type="ECO:0000313" key="10">
    <source>
        <dbReference type="Proteomes" id="UP000267029"/>
    </source>
</evidence>
<evidence type="ECO:0000313" key="9">
    <source>
        <dbReference type="EMBL" id="VDD84258.1"/>
    </source>
</evidence>
<dbReference type="Gene3D" id="1.10.510.10">
    <property type="entry name" value="Transferase(Phosphotransferase) domain 1"/>
    <property type="match status" value="1"/>
</dbReference>
<dbReference type="GO" id="GO:0007169">
    <property type="term" value="P:cell surface receptor protein tyrosine kinase signaling pathway"/>
    <property type="evidence" value="ECO:0007669"/>
    <property type="project" value="TreeGrafter"/>
</dbReference>
<dbReference type="PANTHER" id="PTHR24416">
    <property type="entry name" value="TYROSINE-PROTEIN KINASE RECEPTOR"/>
    <property type="match status" value="1"/>
</dbReference>
<dbReference type="GO" id="GO:0005886">
    <property type="term" value="C:plasma membrane"/>
    <property type="evidence" value="ECO:0007669"/>
    <property type="project" value="TreeGrafter"/>
</dbReference>
<reference evidence="9 10" key="1">
    <citation type="submission" date="2018-10" db="EMBL/GenBank/DDBJ databases">
        <authorList>
            <consortium name="Pathogen Informatics"/>
        </authorList>
    </citation>
    <scope>NUCLEOTIDE SEQUENCE [LARGE SCALE GENOMIC DNA]</scope>
</reference>
<sequence length="257" mass="29026">MNSVVVGGGAAAGSRDIASGMAYLERERYIHRDLAARNILVGENHSVKIADFGLARMVEDRYETYVAQNGTKLPIKWTAPEAALSGRFTVKSDVWSFGIVVYEIITHGQVPYPSMNNTETLNQVSSGYRMPKPNACPDGIYEVMLQTWDALPEHRPTFEYLCSYFEEYFVASETSYRHGVNVVCPEAQHQSSRRRLRRDTMEEEDLDVEIINLARNGTAGGVGYSPDHHHHNLHHHNHHPHHHHSHPHNDPTPMAVV</sequence>
<dbReference type="PANTHER" id="PTHR24416:SF611">
    <property type="entry name" value="TYROSINE-PROTEIN KINASE TRANSMEMBRANE RECEPTOR ROR"/>
    <property type="match status" value="1"/>
</dbReference>
<dbReference type="InterPro" id="IPR008266">
    <property type="entry name" value="Tyr_kinase_AS"/>
</dbReference>
<keyword evidence="6" id="KW-0829">Tyrosine-protein kinase</keyword>
<evidence type="ECO:0000256" key="4">
    <source>
        <dbReference type="ARBA" id="ARBA00022777"/>
    </source>
</evidence>
<dbReference type="SUPFAM" id="SSF56112">
    <property type="entry name" value="Protein kinase-like (PK-like)"/>
    <property type="match status" value="1"/>
</dbReference>
<keyword evidence="1" id="KW-0597">Phosphoprotein</keyword>
<dbReference type="PROSITE" id="PS50011">
    <property type="entry name" value="PROTEIN_KINASE_DOM"/>
    <property type="match status" value="1"/>
</dbReference>
<name>A0A0R3UQV5_MESCO</name>
<feature type="region of interest" description="Disordered" evidence="7">
    <location>
        <begin position="217"/>
        <end position="257"/>
    </location>
</feature>
<evidence type="ECO:0000256" key="6">
    <source>
        <dbReference type="ARBA" id="ARBA00023137"/>
    </source>
</evidence>
<dbReference type="EMBL" id="UXSR01006111">
    <property type="protein sequence ID" value="VDD84258.1"/>
    <property type="molecule type" value="Genomic_DNA"/>
</dbReference>
<gene>
    <name evidence="9" type="ORF">MCOS_LOCUS10261</name>
</gene>
<evidence type="ECO:0000256" key="1">
    <source>
        <dbReference type="ARBA" id="ARBA00022553"/>
    </source>
</evidence>
<feature type="domain" description="Protein kinase" evidence="8">
    <location>
        <begin position="1"/>
        <end position="169"/>
    </location>
</feature>
<dbReference type="FunFam" id="1.10.510.10:FF:000554">
    <property type="entry name" value="Predicted protein"/>
    <property type="match status" value="1"/>
</dbReference>
<dbReference type="Pfam" id="PF07714">
    <property type="entry name" value="PK_Tyr_Ser-Thr"/>
    <property type="match status" value="1"/>
</dbReference>
<dbReference type="InterPro" id="IPR050122">
    <property type="entry name" value="RTK"/>
</dbReference>
<dbReference type="InterPro" id="IPR000719">
    <property type="entry name" value="Prot_kinase_dom"/>
</dbReference>
<organism evidence="9 10">
    <name type="scientific">Mesocestoides corti</name>
    <name type="common">Flatworm</name>
    <dbReference type="NCBI Taxonomy" id="53468"/>
    <lineage>
        <taxon>Eukaryota</taxon>
        <taxon>Metazoa</taxon>
        <taxon>Spiralia</taxon>
        <taxon>Lophotrochozoa</taxon>
        <taxon>Platyhelminthes</taxon>
        <taxon>Cestoda</taxon>
        <taxon>Eucestoda</taxon>
        <taxon>Cyclophyllidea</taxon>
        <taxon>Mesocestoididae</taxon>
        <taxon>Mesocestoides</taxon>
    </lineage>
</organism>
<keyword evidence="3" id="KW-0547">Nucleotide-binding</keyword>
<keyword evidence="5" id="KW-0067">ATP-binding</keyword>
<dbReference type="PROSITE" id="PS00109">
    <property type="entry name" value="PROTEIN_KINASE_TYR"/>
    <property type="match status" value="1"/>
</dbReference>
<evidence type="ECO:0000259" key="8">
    <source>
        <dbReference type="PROSITE" id="PS50011"/>
    </source>
</evidence>
<evidence type="ECO:0000256" key="7">
    <source>
        <dbReference type="SAM" id="MobiDB-lite"/>
    </source>
</evidence>
<dbReference type="PRINTS" id="PR00109">
    <property type="entry name" value="TYRKINASE"/>
</dbReference>
<keyword evidence="2" id="KW-0808">Transferase</keyword>